<dbReference type="PANTHER" id="PTHR31694">
    <property type="entry name" value="DESICCATION-LIKE PROTEIN"/>
    <property type="match status" value="1"/>
</dbReference>
<gene>
    <name evidence="3" type="ORF">PGT21_007086</name>
    <name evidence="4" type="ORF">PGTUg99_011564</name>
</gene>
<dbReference type="Proteomes" id="UP000325313">
    <property type="component" value="Unassembled WGS sequence"/>
</dbReference>
<feature type="region of interest" description="Disordered" evidence="1">
    <location>
        <begin position="460"/>
        <end position="527"/>
    </location>
</feature>
<dbReference type="AlphaFoldDB" id="A0A5B0RE69"/>
<feature type="chain" id="PRO_5036138137" evidence="2">
    <location>
        <begin position="17"/>
        <end position="549"/>
    </location>
</feature>
<dbReference type="SUPFAM" id="SSF47240">
    <property type="entry name" value="Ferritin-like"/>
    <property type="match status" value="1"/>
</dbReference>
<accession>A0A5B0RE69</accession>
<feature type="region of interest" description="Disordered" evidence="1">
    <location>
        <begin position="118"/>
        <end position="138"/>
    </location>
</feature>
<dbReference type="OrthoDB" id="1001765at2759"/>
<dbReference type="Pfam" id="PF13668">
    <property type="entry name" value="Ferritin_2"/>
    <property type="match status" value="1"/>
</dbReference>
<dbReference type="Proteomes" id="UP000324748">
    <property type="component" value="Unassembled WGS sequence"/>
</dbReference>
<evidence type="ECO:0000313" key="4">
    <source>
        <dbReference type="EMBL" id="KAA1123225.1"/>
    </source>
</evidence>
<reference evidence="5 6" key="1">
    <citation type="submission" date="2019-05" db="EMBL/GenBank/DDBJ databases">
        <title>Emergence of the Ug99 lineage of the wheat stem rust pathogen through somatic hybridization.</title>
        <authorList>
            <person name="Li F."/>
            <person name="Upadhyaya N.M."/>
            <person name="Sperschneider J."/>
            <person name="Matny O."/>
            <person name="Nguyen-Phuc H."/>
            <person name="Mago R."/>
            <person name="Raley C."/>
            <person name="Miller M.E."/>
            <person name="Silverstein K.A.T."/>
            <person name="Henningsen E."/>
            <person name="Hirsch C.D."/>
            <person name="Visser B."/>
            <person name="Pretorius Z.A."/>
            <person name="Steffenson B.J."/>
            <person name="Schwessinger B."/>
            <person name="Dodds P.N."/>
            <person name="Figueroa M."/>
        </authorList>
    </citation>
    <scope>NUCLEOTIDE SEQUENCE [LARGE SCALE GENOMIC DNA]</scope>
    <source>
        <strain evidence="3">21-0</strain>
        <strain evidence="4 6">Ug99</strain>
    </source>
</reference>
<keyword evidence="2" id="KW-0732">Signal</keyword>
<sequence length="549" mass="54666">MRSLLFVFVLIAAVESFSSQRLAPRQAPQTPPTQPPPGPPTQATLPAPKLEAASNTLPPPGTKGIGAVVVEAVPGGGAGTAGGGGKDRGDGGILKVEGGGGVGGAGGAGLGGGGASAGGAGGGGGGASAGGAGGGGSGGGAAPGDINLTILNFALTLENLEAQFYQDALAIFPVQAMQKAGLSLFQATAITQQMQRQLADEQSHVQVLQAAIQAAGGTPFSGCQFNFRSILTDPITFLASARSIEAAGVSAYMGAASMISQNAVLSAAVTILPVEARHSTLLNTFSGGSASPQSFDLPLSPHQVLAIVGGLLQNCQASDLGLTANQPLSIIDGVTQSTLFTAGSILQFQTSAQVQNLEARTLSCQMLVGGMNTALVMPASSCIIPSQTSNGPLNGLVAVYLTSNAQPLTSSLKGQPQNVVAGPALIFVDSNQQEVLSQVFIVKGLNLKSLPTANLASAALTPQGSTTPSVKQDENPGIGGTSASARNVEINKKTTARNSTTAAGSPRKLVQTDSAEPAEPSKSGLNQALLDVSWSAIPKGVVQNPSQPS</sequence>
<comment type="caution">
    <text evidence="4">The sequence shown here is derived from an EMBL/GenBank/DDBJ whole genome shotgun (WGS) entry which is preliminary data.</text>
</comment>
<evidence type="ECO:0000313" key="6">
    <source>
        <dbReference type="Proteomes" id="UP000325313"/>
    </source>
</evidence>
<name>A0A5B0RE69_PUCGR</name>
<evidence type="ECO:0000256" key="2">
    <source>
        <dbReference type="SAM" id="SignalP"/>
    </source>
</evidence>
<dbReference type="InterPro" id="IPR009078">
    <property type="entry name" value="Ferritin-like_SF"/>
</dbReference>
<organism evidence="4 6">
    <name type="scientific">Puccinia graminis f. sp. tritici</name>
    <dbReference type="NCBI Taxonomy" id="56615"/>
    <lineage>
        <taxon>Eukaryota</taxon>
        <taxon>Fungi</taxon>
        <taxon>Dikarya</taxon>
        <taxon>Basidiomycota</taxon>
        <taxon>Pucciniomycotina</taxon>
        <taxon>Pucciniomycetes</taxon>
        <taxon>Pucciniales</taxon>
        <taxon>Pucciniaceae</taxon>
        <taxon>Puccinia</taxon>
    </lineage>
</organism>
<feature type="compositionally biased region" description="Pro residues" evidence="1">
    <location>
        <begin position="29"/>
        <end position="40"/>
    </location>
</feature>
<evidence type="ECO:0000313" key="5">
    <source>
        <dbReference type="Proteomes" id="UP000324748"/>
    </source>
</evidence>
<keyword evidence="5" id="KW-1185">Reference proteome</keyword>
<feature type="compositionally biased region" description="Polar residues" evidence="1">
    <location>
        <begin position="460"/>
        <end position="470"/>
    </location>
</feature>
<dbReference type="PANTHER" id="PTHR31694:SF26">
    <property type="entry name" value="OS05G0151100 PROTEIN"/>
    <property type="match status" value="1"/>
</dbReference>
<feature type="signal peptide" evidence="2">
    <location>
        <begin position="1"/>
        <end position="16"/>
    </location>
</feature>
<proteinExistence type="predicted"/>
<protein>
    <submittedName>
        <fullName evidence="4">Uncharacterized protein</fullName>
    </submittedName>
</protein>
<feature type="region of interest" description="Disordered" evidence="1">
    <location>
        <begin position="19"/>
        <end position="46"/>
    </location>
</feature>
<dbReference type="EMBL" id="VDEP01000210">
    <property type="protein sequence ID" value="KAA1123225.1"/>
    <property type="molecule type" value="Genomic_DNA"/>
</dbReference>
<dbReference type="InterPro" id="IPR052965">
    <property type="entry name" value="Pigment-catalase-like"/>
</dbReference>
<dbReference type="CDD" id="cd00657">
    <property type="entry name" value="Ferritin_like"/>
    <property type="match status" value="1"/>
</dbReference>
<evidence type="ECO:0000313" key="3">
    <source>
        <dbReference type="EMBL" id="KAA1099422.1"/>
    </source>
</evidence>
<evidence type="ECO:0000256" key="1">
    <source>
        <dbReference type="SAM" id="MobiDB-lite"/>
    </source>
</evidence>
<dbReference type="EMBL" id="VSWC01000054">
    <property type="protein sequence ID" value="KAA1099422.1"/>
    <property type="molecule type" value="Genomic_DNA"/>
</dbReference>